<dbReference type="OrthoDB" id="331156at2157"/>
<evidence type="ECO:0000313" key="3">
    <source>
        <dbReference type="EMBL" id="SDM50230.1"/>
    </source>
</evidence>
<evidence type="ECO:0000313" key="4">
    <source>
        <dbReference type="Proteomes" id="UP000199370"/>
    </source>
</evidence>
<accession>A0A1G9TR72</accession>
<sequence length="200" mass="20851">MKECPRCGSSLSAYSLSDVEAYGCDSCGWVGVPVDHKSEPKRLESWQDAIQRFQKKFAADGLEEHAERLERVEQARRDAVNGAVDETEAAGDGAPATAEDEGDEPAVDDETTEDDAGTEPEETTDGTEEGTDVPDDGDAADSEAATTAGDGSEPDAPDESEADAGEAADSDDTDDEAEAADEEPSSDDEEVEVAADGAGQ</sequence>
<name>A0A1G9TR72_9EURY</name>
<dbReference type="STRING" id="996166.SAMN05192554_10382"/>
<evidence type="ECO:0000259" key="2">
    <source>
        <dbReference type="Pfam" id="PF13453"/>
    </source>
</evidence>
<dbReference type="EMBL" id="FNIA01000003">
    <property type="protein sequence ID" value="SDM50230.1"/>
    <property type="molecule type" value="Genomic_DNA"/>
</dbReference>
<dbReference type="AlphaFoldDB" id="A0A1G9TR72"/>
<feature type="compositionally biased region" description="Acidic residues" evidence="1">
    <location>
        <begin position="98"/>
        <end position="141"/>
    </location>
</feature>
<keyword evidence="3" id="KW-0862">Zinc</keyword>
<keyword evidence="3" id="KW-0863">Zinc-finger</keyword>
<keyword evidence="3" id="KW-0479">Metal-binding</keyword>
<dbReference type="RefSeq" id="WP_089731593.1">
    <property type="nucleotide sequence ID" value="NZ_FNIA01000003.1"/>
</dbReference>
<dbReference type="GO" id="GO:0008270">
    <property type="term" value="F:zinc ion binding"/>
    <property type="evidence" value="ECO:0007669"/>
    <property type="project" value="UniProtKB-KW"/>
</dbReference>
<keyword evidence="4" id="KW-1185">Reference proteome</keyword>
<dbReference type="InterPro" id="IPR027392">
    <property type="entry name" value="TF_Znf"/>
</dbReference>
<reference evidence="3 4" key="1">
    <citation type="submission" date="2016-10" db="EMBL/GenBank/DDBJ databases">
        <authorList>
            <person name="de Groot N.N."/>
        </authorList>
    </citation>
    <scope>NUCLEOTIDE SEQUENCE [LARGE SCALE GENOMIC DNA]</scope>
    <source>
        <strain evidence="4">EB21,IBRC-M 10013,KCTC 4048</strain>
    </source>
</reference>
<dbReference type="Pfam" id="PF13453">
    <property type="entry name" value="Zn_ribbon_TFIIB"/>
    <property type="match status" value="1"/>
</dbReference>
<protein>
    <submittedName>
        <fullName evidence="3">Transcription factor zinc-finger</fullName>
    </submittedName>
</protein>
<feature type="compositionally biased region" description="Acidic residues" evidence="1">
    <location>
        <begin position="152"/>
        <end position="193"/>
    </location>
</feature>
<proteinExistence type="predicted"/>
<dbReference type="Proteomes" id="UP000199370">
    <property type="component" value="Unassembled WGS sequence"/>
</dbReference>
<organism evidence="3 4">
    <name type="scientific">Haloarchaeobius iranensis</name>
    <dbReference type="NCBI Taxonomy" id="996166"/>
    <lineage>
        <taxon>Archaea</taxon>
        <taxon>Methanobacteriati</taxon>
        <taxon>Methanobacteriota</taxon>
        <taxon>Stenosarchaea group</taxon>
        <taxon>Halobacteria</taxon>
        <taxon>Halobacteriales</taxon>
        <taxon>Halorubellaceae</taxon>
        <taxon>Haloarchaeobius</taxon>
    </lineage>
</organism>
<feature type="domain" description="Transcription factor zinc-finger" evidence="2">
    <location>
        <begin position="4"/>
        <end position="28"/>
    </location>
</feature>
<evidence type="ECO:0000256" key="1">
    <source>
        <dbReference type="SAM" id="MobiDB-lite"/>
    </source>
</evidence>
<feature type="region of interest" description="Disordered" evidence="1">
    <location>
        <begin position="73"/>
        <end position="200"/>
    </location>
</feature>
<gene>
    <name evidence="3" type="ORF">SAMN05192554_10382</name>
</gene>